<dbReference type="SUPFAM" id="SSF48403">
    <property type="entry name" value="Ankyrin repeat"/>
    <property type="match status" value="1"/>
</dbReference>
<dbReference type="PROSITE" id="PS50297">
    <property type="entry name" value="ANK_REP_REGION"/>
    <property type="match status" value="5"/>
</dbReference>
<dbReference type="PRINTS" id="PR01415">
    <property type="entry name" value="ANKYRIN"/>
</dbReference>
<evidence type="ECO:0000256" key="1">
    <source>
        <dbReference type="ARBA" id="ARBA00022737"/>
    </source>
</evidence>
<dbReference type="SMART" id="SM00020">
    <property type="entry name" value="Tryp_SPc"/>
    <property type="match status" value="1"/>
</dbReference>
<dbReference type="Pfam" id="PF12796">
    <property type="entry name" value="Ank_2"/>
    <property type="match status" value="2"/>
</dbReference>
<sequence>MPFRCGGVIISEYHVLTAAHCILGSPETEVNRIEVVAGSNKRIDPTSVVHKVQSIVVHDKPRLFYNTGDIAIIKVKERFKFNDKIHPAILPHHNYVVPPETFVDVTGWGETEDMYVTDSLRVIVMKTVDIEECRKSWEEWFGKTVPFHKYILDFNKVVDHSMICIQGDKGQSICSLCGAICCCCCCWRGRTYVHIYRGSESVSSIGYHKSCVRVYCCRNHTSSCAREDRQGSACCCCCCCTETCCSRLPRYSRDANTVRPQQQLYTRCIRGNNFRCSTNPWYARADTRSFLLVLLQPPSLPSTTKRVPEAPLRCAFIRCIKAAAAAAADIAYRKFDRNRIMQVRIIYANNITVDLMRKVRDEGKKIPTQIRVDMRRRDNCRLYARVCKYSSSTSSSLDYVLFVFCPPTHPRSGHISSFTAATTATSPRALIKRQRRLADSISFSRSREKKKSLSRELPQPRMRTAQQMCPRRLINNYSFEARTPRRYYTRNTTYSSSDIFNKILNIAEIRSSQTHCVFTTVMLAALYCIPARVSKKMSHESFDSHTGQENIERLKSMREQVNWEIDAERHEFYCRIRSLISNWKGRIPDLREIFGQEEIERLLMRAVDNNFTEFVNFIIRSGFKHKTSLDKDGKLILRRNTPLLHLVARRESRFAPSKVRELFEVYDRFDVNYIDDFGSTHFHVACMSGYVNIVEKFVEFGPDPNFVMRQAGDSPLHLAMKLGEKEVAELLLRIGADPNLANKDGYTPLHVICSKVHSDDDDDLVKMLFELSNDKYQPIHVNAQTKYGCTPLELALFSKKTNVAELLLRGGADPNLNSNSRLTLIHWIASEHDVDDLAEKFFEMCDSVQQKVYVNNINNRNETPLHYVALFGKSKKVMEVLLRRGADPNLATPEGWTPLHLIITSYGMDNGLLEKFFEVCDDMQQTVQVNSRNEFGQAPLHCALKEGHQRMVETLLRNGADPTLGDAKGLTPLHYIALRKIDDDMMEKFLEICDDIQKTIQVDAQDESGFTPLQNAVKSLLPNVVDVLLDRGADLSRFVFPIENLCENFEKNDRGWDKLRLASGALMVVERLKKRGYDLSRGNALTILDSFEEYGLFEKSSDLEKCCCDDDEFTSRAKEIIITPSLSLHDLIQLRPKQVEKLLTYANYFEIERWNNLDKIPKKYLDICLTHLCEKMSRGYVQRRAYAYVYMTQNRIIECITVFLYKTIRISDKSVIPCTSFSRVYVAKEALSRRSREIMISNPLVYKHKGLPVDQKCMHTVCVHWPCVLAAAHLLRIRKQAGAKRISAGTTSPQRRSDNRDLSLIAREPSRDRRSSNFRTRRSKWRTTRLTSVNLFSRARVSNISLICGEGGEESVKEEPNYTWSDGGDDNHFELVDSCDIENIETFLIHKSSNLHLFVSGIHGSKETVYDKIAYILRFLIVVGRAEILPELLRKRGQWVHLFLVSFFSNQIDLLRDAVLSRGGGLSSRIIENRKKKKAIEFRVKDANAAATARLHRRRRRGR</sequence>
<feature type="repeat" description="ANK" evidence="4">
    <location>
        <begin position="787"/>
        <end position="819"/>
    </location>
</feature>
<dbReference type="InterPro" id="IPR018114">
    <property type="entry name" value="TRYPSIN_HIS"/>
</dbReference>
<evidence type="ECO:0000256" key="2">
    <source>
        <dbReference type="ARBA" id="ARBA00023043"/>
    </source>
</evidence>
<dbReference type="InterPro" id="IPR009003">
    <property type="entry name" value="Peptidase_S1_PA"/>
</dbReference>
<protein>
    <recommendedName>
        <fullName evidence="6">Peptidase S1 domain-containing protein</fullName>
    </recommendedName>
</protein>
<feature type="repeat" description="ANK" evidence="4">
    <location>
        <begin position="711"/>
        <end position="743"/>
    </location>
</feature>
<dbReference type="PROSITE" id="PS50240">
    <property type="entry name" value="TRYPSIN_DOM"/>
    <property type="match status" value="1"/>
</dbReference>
<feature type="repeat" description="ANK" evidence="4">
    <location>
        <begin position="935"/>
        <end position="967"/>
    </location>
</feature>
<dbReference type="GO" id="GO:0006508">
    <property type="term" value="P:proteolysis"/>
    <property type="evidence" value="ECO:0007669"/>
    <property type="project" value="InterPro"/>
</dbReference>
<dbReference type="Gene3D" id="2.40.10.10">
    <property type="entry name" value="Trypsin-like serine proteases"/>
    <property type="match status" value="1"/>
</dbReference>
<evidence type="ECO:0000256" key="5">
    <source>
        <dbReference type="SAM" id="MobiDB-lite"/>
    </source>
</evidence>
<dbReference type="Proteomes" id="UP000479190">
    <property type="component" value="Unassembled WGS sequence"/>
</dbReference>
<dbReference type="SMART" id="SM00248">
    <property type="entry name" value="ANK"/>
    <property type="match status" value="9"/>
</dbReference>
<gene>
    <name evidence="7" type="ORF">TBRA_LOCUS7135</name>
</gene>
<dbReference type="OrthoDB" id="6503465at2759"/>
<dbReference type="PROSITE" id="PS00134">
    <property type="entry name" value="TRYPSIN_HIS"/>
    <property type="match status" value="1"/>
</dbReference>
<feature type="repeat" description="ANK" evidence="4">
    <location>
        <begin position="677"/>
        <end position="709"/>
    </location>
</feature>
<dbReference type="PANTHER" id="PTHR24126">
    <property type="entry name" value="ANKYRIN REPEAT, PH AND SEC7 DOMAIN CONTAINING PROTEIN SECG-RELATED"/>
    <property type="match status" value="1"/>
</dbReference>
<feature type="non-terminal residue" evidence="7">
    <location>
        <position position="1503"/>
    </location>
</feature>
<evidence type="ECO:0000313" key="8">
    <source>
        <dbReference type="Proteomes" id="UP000479190"/>
    </source>
</evidence>
<dbReference type="FunFam" id="2.40.10.10:FF:000068">
    <property type="entry name" value="transmembrane protease serine 2"/>
    <property type="match status" value="1"/>
</dbReference>
<name>A0A6H5IB65_9HYME</name>
<proteinExistence type="predicted"/>
<keyword evidence="3" id="KW-1015">Disulfide bond</keyword>
<dbReference type="Gene3D" id="1.25.40.20">
    <property type="entry name" value="Ankyrin repeat-containing domain"/>
    <property type="match status" value="3"/>
</dbReference>
<dbReference type="InterPro" id="IPR036770">
    <property type="entry name" value="Ankyrin_rpt-contain_sf"/>
</dbReference>
<dbReference type="InterPro" id="IPR043504">
    <property type="entry name" value="Peptidase_S1_PA_chymotrypsin"/>
</dbReference>
<keyword evidence="8" id="KW-1185">Reference proteome</keyword>
<keyword evidence="1" id="KW-0677">Repeat</keyword>
<feature type="region of interest" description="Disordered" evidence="5">
    <location>
        <begin position="442"/>
        <end position="464"/>
    </location>
</feature>
<feature type="region of interest" description="Disordered" evidence="5">
    <location>
        <begin position="1285"/>
        <end position="1320"/>
    </location>
</feature>
<feature type="domain" description="Peptidase S1" evidence="6">
    <location>
        <begin position="1"/>
        <end position="287"/>
    </location>
</feature>
<dbReference type="GO" id="GO:0004252">
    <property type="term" value="F:serine-type endopeptidase activity"/>
    <property type="evidence" value="ECO:0007669"/>
    <property type="project" value="InterPro"/>
</dbReference>
<evidence type="ECO:0000256" key="3">
    <source>
        <dbReference type="ARBA" id="ARBA00023157"/>
    </source>
</evidence>
<accession>A0A6H5IB65</accession>
<dbReference type="InterPro" id="IPR002110">
    <property type="entry name" value="Ankyrin_rpt"/>
</dbReference>
<reference evidence="7 8" key="1">
    <citation type="submission" date="2020-02" db="EMBL/GenBank/DDBJ databases">
        <authorList>
            <person name="Ferguson B K."/>
        </authorList>
    </citation>
    <scope>NUCLEOTIDE SEQUENCE [LARGE SCALE GENOMIC DNA]</scope>
</reference>
<keyword evidence="2 4" id="KW-0040">ANK repeat</keyword>
<dbReference type="SUPFAM" id="SSF50494">
    <property type="entry name" value="Trypsin-like serine proteases"/>
    <property type="match status" value="1"/>
</dbReference>
<dbReference type="CDD" id="cd00190">
    <property type="entry name" value="Tryp_SPc"/>
    <property type="match status" value="1"/>
</dbReference>
<feature type="repeat" description="ANK" evidence="4">
    <location>
        <begin position="860"/>
        <end position="893"/>
    </location>
</feature>
<evidence type="ECO:0000259" key="6">
    <source>
        <dbReference type="PROSITE" id="PS50240"/>
    </source>
</evidence>
<dbReference type="InterPro" id="IPR001254">
    <property type="entry name" value="Trypsin_dom"/>
</dbReference>
<dbReference type="Pfam" id="PF00089">
    <property type="entry name" value="Trypsin"/>
    <property type="match status" value="1"/>
</dbReference>
<organism evidence="7 8">
    <name type="scientific">Trichogramma brassicae</name>
    <dbReference type="NCBI Taxonomy" id="86971"/>
    <lineage>
        <taxon>Eukaryota</taxon>
        <taxon>Metazoa</taxon>
        <taxon>Ecdysozoa</taxon>
        <taxon>Arthropoda</taxon>
        <taxon>Hexapoda</taxon>
        <taxon>Insecta</taxon>
        <taxon>Pterygota</taxon>
        <taxon>Neoptera</taxon>
        <taxon>Endopterygota</taxon>
        <taxon>Hymenoptera</taxon>
        <taxon>Apocrita</taxon>
        <taxon>Proctotrupomorpha</taxon>
        <taxon>Chalcidoidea</taxon>
        <taxon>Trichogrammatidae</taxon>
        <taxon>Trichogramma</taxon>
    </lineage>
</organism>
<feature type="repeat" description="ANK" evidence="4">
    <location>
        <begin position="1008"/>
        <end position="1036"/>
    </location>
</feature>
<dbReference type="PROSITE" id="PS50088">
    <property type="entry name" value="ANK_REPEAT"/>
    <property type="match status" value="6"/>
</dbReference>
<evidence type="ECO:0000256" key="4">
    <source>
        <dbReference type="PROSITE-ProRule" id="PRU00023"/>
    </source>
</evidence>
<evidence type="ECO:0000313" key="7">
    <source>
        <dbReference type="EMBL" id="CAB0035237.1"/>
    </source>
</evidence>
<dbReference type="EMBL" id="CADCXV010000776">
    <property type="protein sequence ID" value="CAB0035237.1"/>
    <property type="molecule type" value="Genomic_DNA"/>
</dbReference>